<accession>A0A0P6XC65</accession>
<dbReference type="Pfam" id="PF01048">
    <property type="entry name" value="PNP_UDP_1"/>
    <property type="match status" value="1"/>
</dbReference>
<dbReference type="Proteomes" id="UP000050501">
    <property type="component" value="Unassembled WGS sequence"/>
</dbReference>
<dbReference type="GO" id="GO:0006166">
    <property type="term" value="P:purine ribonucleoside salvage"/>
    <property type="evidence" value="ECO:0007669"/>
    <property type="project" value="UniProtKB-KW"/>
</dbReference>
<protein>
    <recommendedName>
        <fullName evidence="4">S-methyl-5'-thioadenosine phosphorylase</fullName>
        <ecNumber evidence="4">2.4.2.28</ecNumber>
    </recommendedName>
    <alternativeName>
        <fullName evidence="4">5'-methylthioadenosine phosphorylase</fullName>
        <shortName evidence="4">MTA phosphorylase</shortName>
        <shortName evidence="4">MTAP</shortName>
    </alternativeName>
</protein>
<dbReference type="InterPro" id="IPR035994">
    <property type="entry name" value="Nucleoside_phosphorylase_sf"/>
</dbReference>
<organism evidence="7 8">
    <name type="scientific">Levilinea saccharolytica</name>
    <dbReference type="NCBI Taxonomy" id="229921"/>
    <lineage>
        <taxon>Bacteria</taxon>
        <taxon>Bacillati</taxon>
        <taxon>Chloroflexota</taxon>
        <taxon>Anaerolineae</taxon>
        <taxon>Anaerolineales</taxon>
        <taxon>Anaerolineaceae</taxon>
        <taxon>Levilinea</taxon>
    </lineage>
</organism>
<dbReference type="UniPathway" id="UPA00904">
    <property type="reaction ID" value="UER00873"/>
</dbReference>
<comment type="function">
    <text evidence="4">Catalyzes the reversible phosphorylation of S-methyl-5'-thioadenosine (MTA) to adenine and 5-methylthioribose-1-phosphate. Involved in the breakdown of MTA, a major by-product of polyamine biosynthesis. Responsible for the first step in the methionine salvage pathway after MTA has been generated from S-adenosylmethionine. Has broad substrate specificity with 6-aminopurine nucleosides as preferred substrates.</text>
</comment>
<feature type="site" description="Important for substrate specificity" evidence="4">
    <location>
        <position position="169"/>
    </location>
</feature>
<name>A0A0P6XC65_9CHLR</name>
<keyword evidence="3 4" id="KW-0660">Purine salvage</keyword>
<dbReference type="RefSeq" id="WP_062417611.1">
    <property type="nucleotide sequence ID" value="NZ_DF967974.1"/>
</dbReference>
<dbReference type="EMBL" id="LGCM01000042">
    <property type="protein sequence ID" value="KPL80403.1"/>
    <property type="molecule type" value="Genomic_DNA"/>
</dbReference>
<feature type="domain" description="Nucleoside phosphorylase" evidence="5">
    <location>
        <begin position="8"/>
        <end position="245"/>
    </location>
</feature>
<proteinExistence type="inferred from homology"/>
<dbReference type="SUPFAM" id="SSF53167">
    <property type="entry name" value="Purine and uridine phosphorylases"/>
    <property type="match status" value="1"/>
</dbReference>
<dbReference type="FunFam" id="3.40.50.1580:FF:000012">
    <property type="entry name" value="Probable 6-oxopurine nucleoside phosphorylase"/>
    <property type="match status" value="1"/>
</dbReference>
<dbReference type="STRING" id="229921.ADN01_12030"/>
<feature type="binding site" evidence="4">
    <location>
        <begin position="56"/>
        <end position="57"/>
    </location>
    <ligand>
        <name>phosphate</name>
        <dbReference type="ChEBI" id="CHEBI:43474"/>
    </ligand>
</feature>
<keyword evidence="1 4" id="KW-0328">Glycosyltransferase</keyword>
<dbReference type="HAMAP" id="MF_01963">
    <property type="entry name" value="MTAP"/>
    <property type="match status" value="1"/>
</dbReference>
<dbReference type="PATRIC" id="fig|229921.5.peg.595"/>
<evidence type="ECO:0000313" key="7">
    <source>
        <dbReference type="EMBL" id="KPL80447.1"/>
    </source>
</evidence>
<dbReference type="PANTHER" id="PTHR42679:SF2">
    <property type="entry name" value="S-METHYL-5'-THIOADENOSINE PHOSPHORYLASE"/>
    <property type="match status" value="1"/>
</dbReference>
<gene>
    <name evidence="4" type="primary">mtnP</name>
    <name evidence="6" type="ORF">ADN01_12030</name>
    <name evidence="7" type="ORF">ADN01_12355</name>
</gene>
<feature type="site" description="Important for substrate specificity" evidence="4">
    <location>
        <position position="224"/>
    </location>
</feature>
<dbReference type="EMBL" id="LGCM01000042">
    <property type="protein sequence ID" value="KPL80447.1"/>
    <property type="molecule type" value="Genomic_DNA"/>
</dbReference>
<evidence type="ECO:0000256" key="4">
    <source>
        <dbReference type="HAMAP-Rule" id="MF_01963"/>
    </source>
</evidence>
<reference evidence="7 8" key="1">
    <citation type="submission" date="2015-07" db="EMBL/GenBank/DDBJ databases">
        <title>Genome sequence of Levilinea saccharolytica DSM 16555.</title>
        <authorList>
            <person name="Hemp J."/>
            <person name="Ward L.M."/>
            <person name="Pace L.A."/>
            <person name="Fischer W.W."/>
        </authorList>
    </citation>
    <scope>NUCLEOTIDE SEQUENCE [LARGE SCALE GENOMIC DNA]</scope>
    <source>
        <strain evidence="7 8">KIBI-1</strain>
    </source>
</reference>
<evidence type="ECO:0000256" key="1">
    <source>
        <dbReference type="ARBA" id="ARBA00022676"/>
    </source>
</evidence>
<dbReference type="InterPro" id="IPR010044">
    <property type="entry name" value="MTAP"/>
</dbReference>
<dbReference type="AlphaFoldDB" id="A0A0P6XC65"/>
<feature type="binding site" evidence="4">
    <location>
        <begin position="211"/>
        <end position="213"/>
    </location>
    <ligand>
        <name>substrate</name>
    </ligand>
</feature>
<dbReference type="Gene3D" id="3.40.50.1580">
    <property type="entry name" value="Nucleoside phosphorylase domain"/>
    <property type="match status" value="1"/>
</dbReference>
<sequence length="290" mass="31280">MSENSPVLGIIGGSGLYQFPGLTDTAQVEVETPFGAPSAPVITGTLAGKRVAFLARHGLGHTLTPTEVNYRANIYALKSLGVRRVLGVSAVGSLREDYAPGHLIVPNQLIDFTRKRASSFFGEGLVAHVGVPDPFCPDFSELTYQAISSTDAMTHQGGTLVTIEGPRFSTRAESHLFRSWGVSLIGMTACPEAFLAREAGLCYATIAHVTDYDVWHQSEEPVSVEMVIQTLHRSLHIVQEAILSLLESLDAEPTCGCESSLEKALITNPSHIPPETRQRLALLVGKYLEP</sequence>
<keyword evidence="8" id="KW-1185">Reference proteome</keyword>
<feature type="binding site" evidence="4">
    <location>
        <position position="187"/>
    </location>
    <ligand>
        <name>substrate</name>
    </ligand>
</feature>
<feature type="binding site" evidence="4">
    <location>
        <position position="14"/>
    </location>
    <ligand>
        <name>phosphate</name>
        <dbReference type="ChEBI" id="CHEBI:43474"/>
    </ligand>
</feature>
<dbReference type="PROSITE" id="PS01240">
    <property type="entry name" value="PNP_MTAP_2"/>
    <property type="match status" value="1"/>
</dbReference>
<comment type="catalytic activity">
    <reaction evidence="4">
        <text>S-methyl-5'-thioadenosine + phosphate = 5-(methylsulfanyl)-alpha-D-ribose 1-phosphate + adenine</text>
        <dbReference type="Rhea" id="RHEA:11852"/>
        <dbReference type="ChEBI" id="CHEBI:16708"/>
        <dbReference type="ChEBI" id="CHEBI:17509"/>
        <dbReference type="ChEBI" id="CHEBI:43474"/>
        <dbReference type="ChEBI" id="CHEBI:58533"/>
        <dbReference type="EC" id="2.4.2.28"/>
    </reaction>
</comment>
<comment type="caution">
    <text evidence="7">The sequence shown here is derived from an EMBL/GenBank/DDBJ whole genome shotgun (WGS) entry which is preliminary data.</text>
</comment>
<evidence type="ECO:0000313" key="8">
    <source>
        <dbReference type="Proteomes" id="UP000050501"/>
    </source>
</evidence>
<dbReference type="OrthoDB" id="1523230at2"/>
<comment type="subunit">
    <text evidence="4">Homohexamer. Dimer of a homotrimer.</text>
</comment>
<evidence type="ECO:0000259" key="5">
    <source>
        <dbReference type="Pfam" id="PF01048"/>
    </source>
</evidence>
<feature type="binding site" evidence="4">
    <location>
        <begin position="89"/>
        <end position="90"/>
    </location>
    <ligand>
        <name>phosphate</name>
        <dbReference type="ChEBI" id="CHEBI:43474"/>
    </ligand>
</feature>
<dbReference type="EC" id="2.4.2.28" evidence="4"/>
<keyword evidence="2 4" id="KW-0808">Transferase</keyword>
<dbReference type="GO" id="GO:0017061">
    <property type="term" value="F:S-methyl-5-thioadenosine phosphorylase activity"/>
    <property type="evidence" value="ECO:0007669"/>
    <property type="project" value="UniProtKB-UniRule"/>
</dbReference>
<dbReference type="CDD" id="cd09010">
    <property type="entry name" value="MTAP_SsMTAPII_like_MTIP"/>
    <property type="match status" value="1"/>
</dbReference>
<evidence type="ECO:0000313" key="6">
    <source>
        <dbReference type="EMBL" id="KPL80403.1"/>
    </source>
</evidence>
<dbReference type="NCBIfam" id="TIGR01694">
    <property type="entry name" value="MTAP"/>
    <property type="match status" value="1"/>
</dbReference>
<feature type="binding site" evidence="4">
    <location>
        <position position="188"/>
    </location>
    <ligand>
        <name>phosphate</name>
        <dbReference type="ChEBI" id="CHEBI:43474"/>
    </ligand>
</feature>
<comment type="similarity">
    <text evidence="4">Belongs to the PNP/MTAP phosphorylase family. MTAP subfamily.</text>
</comment>
<dbReference type="PANTHER" id="PTHR42679">
    <property type="entry name" value="S-METHYL-5'-THIOADENOSINE PHOSPHORYLASE"/>
    <property type="match status" value="1"/>
</dbReference>
<dbReference type="GO" id="GO:0005829">
    <property type="term" value="C:cytosol"/>
    <property type="evidence" value="ECO:0007669"/>
    <property type="project" value="TreeGrafter"/>
</dbReference>
<dbReference type="GO" id="GO:0019509">
    <property type="term" value="P:L-methionine salvage from methylthioadenosine"/>
    <property type="evidence" value="ECO:0007669"/>
    <property type="project" value="UniProtKB-UniRule"/>
</dbReference>
<dbReference type="InterPro" id="IPR000845">
    <property type="entry name" value="Nucleoside_phosphorylase_d"/>
</dbReference>
<comment type="pathway">
    <text evidence="4">Amino-acid biosynthesis; L-methionine biosynthesis via salvage pathway; S-methyl-5-thio-alpha-D-ribose 1-phosphate from S-methyl-5'-thioadenosine (phosphorylase route): step 1/1.</text>
</comment>
<dbReference type="InterPro" id="IPR018099">
    <property type="entry name" value="Purine_phosphorylase-2_CS"/>
</dbReference>
<evidence type="ECO:0000256" key="3">
    <source>
        <dbReference type="ARBA" id="ARBA00022726"/>
    </source>
</evidence>
<dbReference type="NCBIfam" id="NF006599">
    <property type="entry name" value="PRK09136.1"/>
    <property type="match status" value="1"/>
</dbReference>
<evidence type="ECO:0000256" key="2">
    <source>
        <dbReference type="ARBA" id="ARBA00022679"/>
    </source>
</evidence>